<accession>A0A8S5SDL0</accession>
<evidence type="ECO:0000313" key="1">
    <source>
        <dbReference type="EMBL" id="DAF48786.1"/>
    </source>
</evidence>
<protein>
    <submittedName>
        <fullName evidence="1">Uncharacterized protein</fullName>
    </submittedName>
</protein>
<reference evidence="1" key="1">
    <citation type="journal article" date="2021" name="Proc. Natl. Acad. Sci. U.S.A.">
        <title>A Catalog of Tens of Thousands of Viruses from Human Metagenomes Reveals Hidden Associations with Chronic Diseases.</title>
        <authorList>
            <person name="Tisza M.J."/>
            <person name="Buck C.B."/>
        </authorList>
    </citation>
    <scope>NUCLEOTIDE SEQUENCE</scope>
    <source>
        <strain evidence="1">Ctt1f11</strain>
    </source>
</reference>
<proteinExistence type="predicted"/>
<dbReference type="EMBL" id="BK032573">
    <property type="protein sequence ID" value="DAF48786.1"/>
    <property type="molecule type" value="Genomic_DNA"/>
</dbReference>
<organism evidence="1">
    <name type="scientific">Siphoviridae sp. ctt1f11</name>
    <dbReference type="NCBI Taxonomy" id="2827959"/>
    <lineage>
        <taxon>Viruses</taxon>
        <taxon>Duplodnaviria</taxon>
        <taxon>Heunggongvirae</taxon>
        <taxon>Uroviricota</taxon>
        <taxon>Caudoviricetes</taxon>
    </lineage>
</organism>
<name>A0A8S5SDL0_9CAUD</name>
<sequence>MTKNKDKLIILDREILPPPENVKGCEQLFVRFEYKGKQGKLLDRVYGESPEDEGDYVVMYNFQAAVFSTIYEQIIVFSTFTDEEFLEAFNREFPQYGLVSAEARSSLW</sequence>